<dbReference type="EMBL" id="NPHW01004623">
    <property type="protein sequence ID" value="OXV07702.1"/>
    <property type="molecule type" value="Genomic_DNA"/>
</dbReference>
<dbReference type="OrthoDB" id="6419443at2759"/>
<feature type="region of interest" description="Disordered" evidence="1">
    <location>
        <begin position="303"/>
        <end position="329"/>
    </location>
</feature>
<gene>
    <name evidence="2" type="ORF">Egran_04534</name>
</gene>
<feature type="region of interest" description="Disordered" evidence="1">
    <location>
        <begin position="228"/>
        <end position="278"/>
    </location>
</feature>
<evidence type="ECO:0000313" key="2">
    <source>
        <dbReference type="EMBL" id="OXV07702.1"/>
    </source>
</evidence>
<dbReference type="Proteomes" id="UP000243515">
    <property type="component" value="Unassembled WGS sequence"/>
</dbReference>
<organism evidence="2 3">
    <name type="scientific">Elaphomyces granulatus</name>
    <dbReference type="NCBI Taxonomy" id="519963"/>
    <lineage>
        <taxon>Eukaryota</taxon>
        <taxon>Fungi</taxon>
        <taxon>Dikarya</taxon>
        <taxon>Ascomycota</taxon>
        <taxon>Pezizomycotina</taxon>
        <taxon>Eurotiomycetes</taxon>
        <taxon>Eurotiomycetidae</taxon>
        <taxon>Eurotiales</taxon>
        <taxon>Elaphomycetaceae</taxon>
        <taxon>Elaphomyces</taxon>
    </lineage>
</organism>
<evidence type="ECO:0000313" key="3">
    <source>
        <dbReference type="Proteomes" id="UP000243515"/>
    </source>
</evidence>
<accession>A0A232LUA7</accession>
<sequence length="520" mass="57297">MGPRRQGPPQKAASATGRSRGNKKKAEKEKPKRPKNHHDDPPVDLSASVPLPLQQLLLDVFKFALLFPGNDQSGAGGRDSSDSVSVQHPEALECSSAELNLKSLIQTIKSHLYNRDFNSAFVEANEELLRAYALRWSATRALGYAGILKGVCNAIFNDCDRQGSECSTWEKNRDIRTTNRIVCIGGGAGAEIIALAAVWRDVLASWNNRAKDNIASLQAAVTDLSIKHDTRSGASEGGALVKESEESNQYVQQGEHTASKDINDGGHDEDPKQTPSKFPNLSVIAVDIADWSAIVERLTKAIQSPSVPGSKSHPAPLLPSVSRDQDQDQSGGFDISFRRFDVLNCQNDKDMKLLLRGASFSSYGDNNEDALHEKTVLITLMFTLNELFSTSITKTTAFLLKITEWAEPGTILLVVDSPGSYSTVSLTGKAKPDPDPGVSATVDERNDVTLRQQQQQRVYPMKFLLDHTLMSVAAGKWQRMAAEDSRWFRRDTSKLRYNVGDGVGLEDMRFQIHIYRRLES</sequence>
<dbReference type="InterPro" id="IPR021463">
    <property type="entry name" value="Methyltransf_34"/>
</dbReference>
<comment type="caution">
    <text evidence="2">The sequence shown here is derived from an EMBL/GenBank/DDBJ whole genome shotgun (WGS) entry which is preliminary data.</text>
</comment>
<dbReference type="AlphaFoldDB" id="A0A232LUA7"/>
<feature type="compositionally biased region" description="Polar residues" evidence="1">
    <location>
        <begin position="247"/>
        <end position="256"/>
    </location>
</feature>
<reference evidence="2 3" key="1">
    <citation type="journal article" date="2015" name="Environ. Microbiol.">
        <title>Metagenome sequence of Elaphomyces granulatus from sporocarp tissue reveals Ascomycota ectomycorrhizal fingerprints of genome expansion and a Proteobacteria-rich microbiome.</title>
        <authorList>
            <person name="Quandt C.A."/>
            <person name="Kohler A."/>
            <person name="Hesse C.N."/>
            <person name="Sharpton T.J."/>
            <person name="Martin F."/>
            <person name="Spatafora J.W."/>
        </authorList>
    </citation>
    <scope>NUCLEOTIDE SEQUENCE [LARGE SCALE GENOMIC DNA]</scope>
    <source>
        <strain evidence="2 3">OSC145934</strain>
    </source>
</reference>
<protein>
    <submittedName>
        <fullName evidence="2">Uncharacterized protein</fullName>
    </submittedName>
</protein>
<proteinExistence type="predicted"/>
<feature type="region of interest" description="Disordered" evidence="1">
    <location>
        <begin position="1"/>
        <end position="46"/>
    </location>
</feature>
<keyword evidence="3" id="KW-1185">Reference proteome</keyword>
<name>A0A232LUA7_9EURO</name>
<dbReference type="Pfam" id="PF11312">
    <property type="entry name" value="Methyltransf_34"/>
    <property type="match status" value="1"/>
</dbReference>
<evidence type="ECO:0000256" key="1">
    <source>
        <dbReference type="SAM" id="MobiDB-lite"/>
    </source>
</evidence>
<feature type="compositionally biased region" description="Basic and acidic residues" evidence="1">
    <location>
        <begin position="257"/>
        <end position="272"/>
    </location>
</feature>